<evidence type="ECO:0000313" key="3">
    <source>
        <dbReference type="Proteomes" id="UP000663829"/>
    </source>
</evidence>
<sequence>MRENDLSMKPIVFAAILNKSCQSYEQVLRSLVSYVESLNVKLKPKSALIDFEQVKLFKDEQAQQQLANLLSLPLMPPEEVTGSYCHIVKDSVIWIINYLSEQIMILRNHTECEISYRKLESF</sequence>
<dbReference type="EMBL" id="CAJNOQ010029704">
    <property type="protein sequence ID" value="CAF1570118.1"/>
    <property type="molecule type" value="Genomic_DNA"/>
</dbReference>
<keyword evidence="3" id="KW-1185">Reference proteome</keyword>
<organism evidence="1 3">
    <name type="scientific">Didymodactylos carnosus</name>
    <dbReference type="NCBI Taxonomy" id="1234261"/>
    <lineage>
        <taxon>Eukaryota</taxon>
        <taxon>Metazoa</taxon>
        <taxon>Spiralia</taxon>
        <taxon>Gnathifera</taxon>
        <taxon>Rotifera</taxon>
        <taxon>Eurotatoria</taxon>
        <taxon>Bdelloidea</taxon>
        <taxon>Philodinida</taxon>
        <taxon>Philodinidae</taxon>
        <taxon>Didymodactylos</taxon>
    </lineage>
</organism>
<protein>
    <submittedName>
        <fullName evidence="1">Uncharacterized protein</fullName>
    </submittedName>
</protein>
<name>A0A815YHG2_9BILA</name>
<gene>
    <name evidence="1" type="ORF">GPM918_LOCUS40340</name>
    <name evidence="2" type="ORF">SRO942_LOCUS41276</name>
</gene>
<dbReference type="AlphaFoldDB" id="A0A815YHG2"/>
<evidence type="ECO:0000313" key="1">
    <source>
        <dbReference type="EMBL" id="CAF1570118.1"/>
    </source>
</evidence>
<reference evidence="1" key="1">
    <citation type="submission" date="2021-02" db="EMBL/GenBank/DDBJ databases">
        <authorList>
            <person name="Nowell W R."/>
        </authorList>
    </citation>
    <scope>NUCLEOTIDE SEQUENCE</scope>
</reference>
<accession>A0A815YHG2</accession>
<dbReference type="Proteomes" id="UP000681722">
    <property type="component" value="Unassembled WGS sequence"/>
</dbReference>
<comment type="caution">
    <text evidence="1">The sequence shown here is derived from an EMBL/GenBank/DDBJ whole genome shotgun (WGS) entry which is preliminary data.</text>
</comment>
<proteinExistence type="predicted"/>
<dbReference type="Proteomes" id="UP000663829">
    <property type="component" value="Unassembled WGS sequence"/>
</dbReference>
<dbReference type="EMBL" id="CAJOBC010095534">
    <property type="protein sequence ID" value="CAF4433282.1"/>
    <property type="molecule type" value="Genomic_DNA"/>
</dbReference>
<evidence type="ECO:0000313" key="2">
    <source>
        <dbReference type="EMBL" id="CAF4433282.1"/>
    </source>
</evidence>